<organism evidence="1 2">
    <name type="scientific">Erwinia phage pEp_SNUABM_01</name>
    <dbReference type="NCBI Taxonomy" id="2601643"/>
    <lineage>
        <taxon>Viruses</taxon>
        <taxon>Duplodnaviria</taxon>
        <taxon>Heunggongvirae</taxon>
        <taxon>Uroviricota</taxon>
        <taxon>Caudoviricetes</taxon>
        <taxon>Vequintavirinae</taxon>
        <taxon>Henunavirus</taxon>
        <taxon>Henunavirus SNUABM01</taxon>
    </lineage>
</organism>
<sequence>MASKICTCCNEEKDLSLFNKNSKKKDGLQGWCRDCCKTANNAKYATDINHRLRIKENNQKEVQKCKDLLREFKSKGCSLCPEKEFVALDLHHLDGETKDANVSDLMRRGSKKLIAEMEKCVVLCANCHRKVHAGILSLGL</sequence>
<keyword evidence="1" id="KW-0255">Endonuclease</keyword>
<dbReference type="GO" id="GO:0004519">
    <property type="term" value="F:endonuclease activity"/>
    <property type="evidence" value="ECO:0007669"/>
    <property type="project" value="UniProtKB-KW"/>
</dbReference>
<protein>
    <submittedName>
        <fullName evidence="1">Putative HNH endonuclease</fullName>
    </submittedName>
</protein>
<evidence type="ECO:0000313" key="1">
    <source>
        <dbReference type="EMBL" id="QEQ94929.1"/>
    </source>
</evidence>
<proteinExistence type="predicted"/>
<keyword evidence="2" id="KW-1185">Reference proteome</keyword>
<gene>
    <name evidence="1" type="ORF">pEpSNUABM01_103</name>
</gene>
<reference evidence="1 2" key="1">
    <citation type="submission" date="2019-07" db="EMBL/GenBank/DDBJ databases">
        <title>Complete genome sequence of bacteriophages infecting Erwinia pyrifoliae.</title>
        <authorList>
            <person name="Kim S.G."/>
            <person name="Park S.C."/>
        </authorList>
    </citation>
    <scope>NUCLEOTIDE SEQUENCE [LARGE SCALE GENOMIC DNA]</scope>
</reference>
<evidence type="ECO:0000313" key="2">
    <source>
        <dbReference type="Proteomes" id="UP000326545"/>
    </source>
</evidence>
<keyword evidence="1" id="KW-0378">Hydrolase</keyword>
<keyword evidence="1" id="KW-0540">Nuclease</keyword>
<accession>A0A5J6DAM3</accession>
<name>A0A5J6DAM3_9CAUD</name>
<dbReference type="EMBL" id="MN184887">
    <property type="protein sequence ID" value="QEQ94929.1"/>
    <property type="molecule type" value="Genomic_DNA"/>
</dbReference>
<dbReference type="Proteomes" id="UP000326545">
    <property type="component" value="Segment"/>
</dbReference>